<dbReference type="AlphaFoldDB" id="A0ABD5EC14"/>
<dbReference type="Proteomes" id="UP001183607">
    <property type="component" value="Unassembled WGS sequence"/>
</dbReference>
<feature type="transmembrane region" description="Helical" evidence="2">
    <location>
        <begin position="280"/>
        <end position="299"/>
    </location>
</feature>
<feature type="transmembrane region" description="Helical" evidence="2">
    <location>
        <begin position="319"/>
        <end position="339"/>
    </location>
</feature>
<feature type="transmembrane region" description="Helical" evidence="2">
    <location>
        <begin position="240"/>
        <end position="268"/>
    </location>
</feature>
<gene>
    <name evidence="3" type="ORF">RM574_22760</name>
</gene>
<evidence type="ECO:0000256" key="2">
    <source>
        <dbReference type="SAM" id="Phobius"/>
    </source>
</evidence>
<proteinExistence type="predicted"/>
<keyword evidence="2" id="KW-0812">Transmembrane</keyword>
<keyword evidence="2" id="KW-1133">Transmembrane helix</keyword>
<organism evidence="3 4">
    <name type="scientific">Streptomyces evansiae</name>
    <dbReference type="NCBI Taxonomy" id="3075535"/>
    <lineage>
        <taxon>Bacteria</taxon>
        <taxon>Bacillati</taxon>
        <taxon>Actinomycetota</taxon>
        <taxon>Actinomycetes</taxon>
        <taxon>Kitasatosporales</taxon>
        <taxon>Streptomycetaceae</taxon>
        <taxon>Streptomyces</taxon>
    </lineage>
</organism>
<protein>
    <recommendedName>
        <fullName evidence="5">Integral membrane protein</fullName>
    </recommendedName>
</protein>
<comment type="caution">
    <text evidence="3">The sequence shown here is derived from an EMBL/GenBank/DDBJ whole genome shotgun (WGS) entry which is preliminary data.</text>
</comment>
<reference evidence="4" key="1">
    <citation type="submission" date="2023-07" db="EMBL/GenBank/DDBJ databases">
        <title>30 novel species of actinomycetes from the DSMZ collection.</title>
        <authorList>
            <person name="Nouioui I."/>
        </authorList>
    </citation>
    <scope>NUCLEOTIDE SEQUENCE [LARGE SCALE GENOMIC DNA]</scope>
    <source>
        <strain evidence="4">DSM 41982</strain>
    </source>
</reference>
<evidence type="ECO:0000313" key="3">
    <source>
        <dbReference type="EMBL" id="MDT0418312.1"/>
    </source>
</evidence>
<accession>A0ABD5EC14</accession>
<feature type="compositionally biased region" description="Low complexity" evidence="1">
    <location>
        <begin position="113"/>
        <end position="123"/>
    </location>
</feature>
<evidence type="ECO:0000256" key="1">
    <source>
        <dbReference type="SAM" id="MobiDB-lite"/>
    </source>
</evidence>
<dbReference type="EMBL" id="JAVRER010000042">
    <property type="protein sequence ID" value="MDT0418312.1"/>
    <property type="molecule type" value="Genomic_DNA"/>
</dbReference>
<dbReference type="RefSeq" id="WP_007825483.1">
    <property type="nucleotide sequence ID" value="NZ_JAVRER010000042.1"/>
</dbReference>
<sequence length="349" mass="36462">MGIETDQLVFDYLSRVGDLAQQQQLPAGERMRLVAGLRGEIDRSRARPTTPDSPAAVRRILSRLGSPEDVVAGAGTTGAGAAPRSDESAYSPDPPAPRPSRFRGFSKDSASQGAGTPADGGPDPAAPGVPRPRTAWTGGLEDYDDGGSAKSRAGSGAEWWRTEAGGPEPHGFFGGGDQVAGFVGGIEAPEMLGLRPRVPTQRPGDAEEKAQPEVVVVEEPAGKARRRLRVPRPGTFSNPLLLLAAAALVVGAVLGSWLPLAAGWLLAWASRRLSTNESKVAVIGIPALSLAAGAVWLWGRGEGRWGAPLARGEWNAAIADTWPSVVRIAAISSALFLVWRSQRTAKAKG</sequence>
<feature type="region of interest" description="Disordered" evidence="1">
    <location>
        <begin position="60"/>
        <end position="178"/>
    </location>
</feature>
<evidence type="ECO:0000313" key="4">
    <source>
        <dbReference type="Proteomes" id="UP001183607"/>
    </source>
</evidence>
<keyword evidence="2" id="KW-0472">Membrane</keyword>
<feature type="compositionally biased region" description="Low complexity" evidence="1">
    <location>
        <begin position="146"/>
        <end position="157"/>
    </location>
</feature>
<name>A0ABD5EC14_9ACTN</name>
<evidence type="ECO:0008006" key="5">
    <source>
        <dbReference type="Google" id="ProtNLM"/>
    </source>
</evidence>